<evidence type="ECO:0000313" key="5">
    <source>
        <dbReference type="Proteomes" id="UP000706525"/>
    </source>
</evidence>
<feature type="chain" id="PRO_5044980351" evidence="2">
    <location>
        <begin position="23"/>
        <end position="511"/>
    </location>
</feature>
<keyword evidence="2" id="KW-0564">Palmitate</keyword>
<dbReference type="PANTHER" id="PTHR30203">
    <property type="entry name" value="OUTER MEMBRANE CATION EFFLUX PROTEIN"/>
    <property type="match status" value="1"/>
</dbReference>
<dbReference type="EMBL" id="CAJZAG010000002">
    <property type="protein sequence ID" value="CAG9166783.1"/>
    <property type="molecule type" value="Genomic_DNA"/>
</dbReference>
<dbReference type="RefSeq" id="WP_377741322.1">
    <property type="nucleotide sequence ID" value="NZ_CAJZAG010000002.1"/>
</dbReference>
<sequence>MKPYLKLKPWARGLSMSSVAIASLALVGCAVGPDYVKPQTALALFHNTAASASADSSTGQRVVDLDAWWTGFDDPMLVTVIERALAQNLDLAAALARVEQARAVAQAAGAELLPTFDLSATATAQRQSQQSPLGTIARTFPGYDRNLREYTAGAVASWEIDLAGGLRRGAAAARAEAQAASADHVGTRVTVAADAADAYLQIRGYQSRLAVALDQITTDERLLDLVRERRRYGAADDRQVSQADALLRQARATVPLLRIALEAQLNRLDVLMGVQPGTYAAELATPPQDTVRIPKPPGVAGASEPLEMLRRRPDVLAAERRLAASNERIGAALADYYPKLSLAGALGFDSITTNGLFSARSFQPVGTAGLRWRLFDFGKIDAEVKQARGGYAEALAGYRQSILRAAEDVENAMTAMAQTEVRRQELQAEVAALQRARELSEQAYRLGAITLTDVLDADRQLLVARDGEDEARTNTSRAAVSLFRSLGGGWTVPSDAPVAAAPAAVATAARE</sequence>
<dbReference type="Proteomes" id="UP000706525">
    <property type="component" value="Unassembled WGS sequence"/>
</dbReference>
<gene>
    <name evidence="4" type="primary">ttgF_2</name>
    <name evidence="4" type="ORF">LMG32289_01181</name>
</gene>
<dbReference type="Gene3D" id="1.20.1600.10">
    <property type="entry name" value="Outer membrane efflux proteins (OEP)"/>
    <property type="match status" value="1"/>
</dbReference>
<dbReference type="NCBIfam" id="TIGR01845">
    <property type="entry name" value="outer_NodT"/>
    <property type="match status" value="1"/>
</dbReference>
<protein>
    <submittedName>
        <fullName evidence="4">Toluene efflux pump outer membrane protein TtgF</fullName>
    </submittedName>
</protein>
<keyword evidence="5" id="KW-1185">Reference proteome</keyword>
<dbReference type="Pfam" id="PF02321">
    <property type="entry name" value="OEP"/>
    <property type="match status" value="2"/>
</dbReference>
<evidence type="ECO:0000256" key="1">
    <source>
        <dbReference type="ARBA" id="ARBA00007613"/>
    </source>
</evidence>
<evidence type="ECO:0000313" key="4">
    <source>
        <dbReference type="EMBL" id="CAG9166783.1"/>
    </source>
</evidence>
<keyword evidence="3" id="KW-0175">Coiled coil</keyword>
<dbReference type="InterPro" id="IPR003423">
    <property type="entry name" value="OMP_efflux"/>
</dbReference>
<feature type="signal peptide" evidence="2">
    <location>
        <begin position="1"/>
        <end position="22"/>
    </location>
</feature>
<dbReference type="InterPro" id="IPR010131">
    <property type="entry name" value="MdtP/NodT-like"/>
</dbReference>
<keyword evidence="2" id="KW-0472">Membrane</keyword>
<feature type="coiled-coil region" evidence="3">
    <location>
        <begin position="409"/>
        <end position="443"/>
    </location>
</feature>
<comment type="caution">
    <text evidence="4">The sequence shown here is derived from an EMBL/GenBank/DDBJ whole genome shotgun (WGS) entry which is preliminary data.</text>
</comment>
<keyword evidence="2" id="KW-0449">Lipoprotein</keyword>
<dbReference type="PANTHER" id="PTHR30203:SF25">
    <property type="entry name" value="OUTER MEMBRANE PROTEIN-RELATED"/>
    <property type="match status" value="1"/>
</dbReference>
<reference evidence="4 5" key="1">
    <citation type="submission" date="2021-08" db="EMBL/GenBank/DDBJ databases">
        <authorList>
            <person name="Peeters C."/>
        </authorList>
    </citation>
    <scope>NUCLEOTIDE SEQUENCE [LARGE SCALE GENOMIC DNA]</scope>
    <source>
        <strain evidence="4 5">LMG 32289</strain>
    </source>
</reference>
<keyword evidence="2" id="KW-0732">Signal</keyword>
<accession>A0ABM8WHB2</accession>
<evidence type="ECO:0000256" key="2">
    <source>
        <dbReference type="RuleBase" id="RU362097"/>
    </source>
</evidence>
<dbReference type="PROSITE" id="PS51257">
    <property type="entry name" value="PROKAR_LIPOPROTEIN"/>
    <property type="match status" value="1"/>
</dbReference>
<dbReference type="SUPFAM" id="SSF56954">
    <property type="entry name" value="Outer membrane efflux proteins (OEP)"/>
    <property type="match status" value="1"/>
</dbReference>
<keyword evidence="2" id="KW-1134">Transmembrane beta strand</keyword>
<evidence type="ECO:0000256" key="3">
    <source>
        <dbReference type="SAM" id="Coils"/>
    </source>
</evidence>
<name>A0ABM8WHB2_9BURK</name>
<comment type="similarity">
    <text evidence="1 2">Belongs to the outer membrane factor (OMF) (TC 1.B.17) family.</text>
</comment>
<dbReference type="Gene3D" id="2.20.200.10">
    <property type="entry name" value="Outer membrane efflux proteins (OEP)"/>
    <property type="match status" value="1"/>
</dbReference>
<organism evidence="4 5">
    <name type="scientific">Cupriavidus pampae</name>
    <dbReference type="NCBI Taxonomy" id="659251"/>
    <lineage>
        <taxon>Bacteria</taxon>
        <taxon>Pseudomonadati</taxon>
        <taxon>Pseudomonadota</taxon>
        <taxon>Betaproteobacteria</taxon>
        <taxon>Burkholderiales</taxon>
        <taxon>Burkholderiaceae</taxon>
        <taxon>Cupriavidus</taxon>
    </lineage>
</organism>
<keyword evidence="2" id="KW-0812">Transmembrane</keyword>
<comment type="subcellular location">
    <subcellularLocation>
        <location evidence="2">Cell membrane</location>
        <topology evidence="2">Lipid-anchor</topology>
    </subcellularLocation>
</comment>
<proteinExistence type="inferred from homology"/>